<dbReference type="Gene3D" id="2.40.170.20">
    <property type="entry name" value="TonB-dependent receptor, beta-barrel domain"/>
    <property type="match status" value="1"/>
</dbReference>
<keyword evidence="8" id="KW-1185">Reference proteome</keyword>
<comment type="caution">
    <text evidence="7">The sequence shown here is derived from an EMBL/GenBank/DDBJ whole genome shotgun (WGS) entry which is preliminary data.</text>
</comment>
<dbReference type="InterPro" id="IPR012910">
    <property type="entry name" value="Plug_dom"/>
</dbReference>
<comment type="subcellular location">
    <subcellularLocation>
        <location evidence="1 4">Cell outer membrane</location>
    </subcellularLocation>
</comment>
<evidence type="ECO:0000259" key="5">
    <source>
        <dbReference type="Pfam" id="PF00593"/>
    </source>
</evidence>
<name>A0ABQ1GA22_9SPHN</name>
<feature type="domain" description="TonB-dependent receptor plug" evidence="6">
    <location>
        <begin position="29"/>
        <end position="152"/>
    </location>
</feature>
<feature type="domain" description="TonB-dependent receptor-like beta-barrel" evidence="5">
    <location>
        <begin position="417"/>
        <end position="983"/>
    </location>
</feature>
<keyword evidence="3" id="KW-0998">Cell outer membrane</keyword>
<dbReference type="Proteomes" id="UP000618591">
    <property type="component" value="Unassembled WGS sequence"/>
</dbReference>
<dbReference type="Gene3D" id="2.170.130.10">
    <property type="entry name" value="TonB-dependent receptor, plug domain"/>
    <property type="match status" value="1"/>
</dbReference>
<dbReference type="PANTHER" id="PTHR47234">
    <property type="match status" value="1"/>
</dbReference>
<keyword evidence="7" id="KW-0675">Receptor</keyword>
<evidence type="ECO:0000256" key="4">
    <source>
        <dbReference type="RuleBase" id="RU003357"/>
    </source>
</evidence>
<evidence type="ECO:0000259" key="6">
    <source>
        <dbReference type="Pfam" id="PF07715"/>
    </source>
</evidence>
<reference evidence="8" key="1">
    <citation type="journal article" date="2019" name="Int. J. Syst. Evol. Microbiol.">
        <title>The Global Catalogue of Microorganisms (GCM) 10K type strain sequencing project: providing services to taxonomists for standard genome sequencing and annotation.</title>
        <authorList>
            <consortium name="The Broad Institute Genomics Platform"/>
            <consortium name="The Broad Institute Genome Sequencing Center for Infectious Disease"/>
            <person name="Wu L."/>
            <person name="Ma J."/>
        </authorList>
    </citation>
    <scope>NUCLEOTIDE SEQUENCE [LARGE SCALE GENOMIC DNA]</scope>
    <source>
        <strain evidence="8">CGMCC 1.10106</strain>
    </source>
</reference>
<evidence type="ECO:0000313" key="8">
    <source>
        <dbReference type="Proteomes" id="UP000618591"/>
    </source>
</evidence>
<evidence type="ECO:0000313" key="7">
    <source>
        <dbReference type="EMBL" id="GGA39588.1"/>
    </source>
</evidence>
<dbReference type="Pfam" id="PF00593">
    <property type="entry name" value="TonB_dep_Rec_b-barrel"/>
    <property type="match status" value="1"/>
</dbReference>
<proteinExistence type="inferred from homology"/>
<sequence length="1018" mass="108778">MAPTPQASEATDDKEIVVTGSRISRRGTETASPLQTITSQDLDARGYQTVAQALNELPSFGVPGASPVGFNQSGFGAGQSFVDFLGLGSQRTLTLVNGRRFVSGNTASIFGPTGSGGNQVDLNVIPTKLVDRIETVAAIGAPIYGSDAIAGTINIILKKNYQGVDIDVQKGVSRRGDAPDYRVRFLAGKNFAGGRGNITVSGEYNESTGLFFNDRASTASDNRFAQSRSGTGPQPIYTDNRVPSISPYGIPIVGGAAVGFDLTLTPQQSNLFFGDSTLNFGVNNAAGTQLKFDPQGNLIPIVYGSTIGPDTGFSVFTSGGNGFTLRDVENLLTDIKRYNTNVEASFDLTDKIRIFGEGWYSVSQGRNLAAQPVYNSGLFDAAGTRDGNLIVSINNPYLTSAARAAIQNSITNNPLSDQNDPFGLSTLNGRPQDYFYLGRANVDLSSGVSTGKSEVIRFVGGLDGSLSVLPGRDWKFEAYFNYGRARTSSRNPELNEVNFRNAINAVSVGGNIVCAPGFTNSVIATISSTCAPINPFGSQISQAARDYVTTIATPVNTNNQYDGVISLAGPVFKLPGGDFAFALGYEHRAEDSSFDPGLFYYGSGTGTSAQRGSYGRSVPIDPVFGKYHTNEIFGELNADLISASNDIPFISQLSFQTAGRYIWNSQAGGDPTYTFQGRYAPIRDIAFRAAFTRAVRAPSITEAFNPTSSAFGFATDVCDNSLVNSGPDPVTRKKNCAAAGVPANFVSLSDQRSIQTFTFGNTALTSEKSDNFTVGAVVKPRFIPGFSATVDYVNIKLNNAISQFSNNQVVSACYDSTNYPNNPFCALVTRDFRGTPGVGNYAQLSNVGTTYFNSAQLKYKGILAEVAYRTGSPFLGRGSHVGFTVNYQYLDTLSTVVTAGSRAVFTSNSVGYSRNKGVATIRYDNGGFFGQVQVNYIGKTRVDPNTAYNFYTVPEVKAFTYVNLSVKYDVGRNFSLNADIDNLLDAKAPYPYSASGGTTTYFQGILGTYFRFGAAVHF</sequence>
<accession>A0ABQ1GA22</accession>
<dbReference type="InterPro" id="IPR000531">
    <property type="entry name" value="Beta-barrel_TonB"/>
</dbReference>
<keyword evidence="4" id="KW-0798">TonB box</keyword>
<dbReference type="PANTHER" id="PTHR47234:SF2">
    <property type="entry name" value="TONB-DEPENDENT RECEPTOR"/>
    <property type="match status" value="1"/>
</dbReference>
<evidence type="ECO:0000256" key="3">
    <source>
        <dbReference type="ARBA" id="ARBA00023237"/>
    </source>
</evidence>
<dbReference type="SUPFAM" id="SSF56935">
    <property type="entry name" value="Porins"/>
    <property type="match status" value="1"/>
</dbReference>
<dbReference type="InterPro" id="IPR037066">
    <property type="entry name" value="Plug_dom_sf"/>
</dbReference>
<dbReference type="EMBL" id="BMDW01000003">
    <property type="protein sequence ID" value="GGA39588.1"/>
    <property type="molecule type" value="Genomic_DNA"/>
</dbReference>
<comment type="similarity">
    <text evidence="4">Belongs to the TonB-dependent receptor family.</text>
</comment>
<evidence type="ECO:0000256" key="2">
    <source>
        <dbReference type="ARBA" id="ARBA00023136"/>
    </source>
</evidence>
<evidence type="ECO:0000256" key="1">
    <source>
        <dbReference type="ARBA" id="ARBA00004442"/>
    </source>
</evidence>
<gene>
    <name evidence="7" type="primary">btuB</name>
    <name evidence="7" type="ORF">GCM10011395_07320</name>
</gene>
<organism evidence="7 8">
    <name type="scientific">Sphingomonas psychrolutea</name>
    <dbReference type="NCBI Taxonomy" id="1259676"/>
    <lineage>
        <taxon>Bacteria</taxon>
        <taxon>Pseudomonadati</taxon>
        <taxon>Pseudomonadota</taxon>
        <taxon>Alphaproteobacteria</taxon>
        <taxon>Sphingomonadales</taxon>
        <taxon>Sphingomonadaceae</taxon>
        <taxon>Sphingomonas</taxon>
    </lineage>
</organism>
<keyword evidence="2 4" id="KW-0472">Membrane</keyword>
<protein>
    <submittedName>
        <fullName evidence="7">TonB-dependent receptor</fullName>
    </submittedName>
</protein>
<dbReference type="InterPro" id="IPR036942">
    <property type="entry name" value="Beta-barrel_TonB_sf"/>
</dbReference>
<dbReference type="RefSeq" id="WP_188445506.1">
    <property type="nucleotide sequence ID" value="NZ_BMDW01000003.1"/>
</dbReference>
<dbReference type="Pfam" id="PF07715">
    <property type="entry name" value="Plug"/>
    <property type="match status" value="1"/>
</dbReference>